<dbReference type="PROSITE" id="PS50110">
    <property type="entry name" value="RESPONSE_REGULATORY"/>
    <property type="match status" value="1"/>
</dbReference>
<comment type="caution">
    <text evidence="3">The sequence shown here is derived from an EMBL/GenBank/DDBJ whole genome shotgun (WGS) entry which is preliminary data.</text>
</comment>
<dbReference type="AlphaFoldDB" id="A0A6N6JMD2"/>
<sequence length="109" mass="11901">MDALLGSWDFAVHAHATEALIIKAARTDDVRHPDCLIIDRHLLRMSLEELIDGLREAGITAPVIVVMGSADEVRSFRTSDVKFLVKPYQPQELLTAVRDALDGFGSSGG</sequence>
<dbReference type="SUPFAM" id="SSF52172">
    <property type="entry name" value="CheY-like"/>
    <property type="match status" value="1"/>
</dbReference>
<evidence type="ECO:0000313" key="3">
    <source>
        <dbReference type="EMBL" id="GFE66352.1"/>
    </source>
</evidence>
<proteinExistence type="predicted"/>
<name>A0A6N6JMD2_9RHOB</name>
<dbReference type="InterPro" id="IPR001789">
    <property type="entry name" value="Sig_transdc_resp-reg_receiver"/>
</dbReference>
<dbReference type="GO" id="GO:0000160">
    <property type="term" value="P:phosphorelay signal transduction system"/>
    <property type="evidence" value="ECO:0007669"/>
    <property type="project" value="InterPro"/>
</dbReference>
<feature type="modified residue" description="4-aspartylphosphate" evidence="1">
    <location>
        <position position="39"/>
    </location>
</feature>
<gene>
    <name evidence="3" type="ORF">KIN_34260</name>
</gene>
<feature type="domain" description="Response regulatory" evidence="2">
    <location>
        <begin position="1"/>
        <end position="101"/>
    </location>
</feature>
<reference evidence="3 4" key="1">
    <citation type="submission" date="2019-12" db="EMBL/GenBank/DDBJ databases">
        <title>Litoreibacter badius sp. nov., a novel bacteriochlorophyll a-containing bacterium in the genus Litoreibacter.</title>
        <authorList>
            <person name="Kanamuro M."/>
            <person name="Takabe Y."/>
            <person name="Mori K."/>
            <person name="Takaichi S."/>
            <person name="Hanada S."/>
        </authorList>
    </citation>
    <scope>NUCLEOTIDE SEQUENCE [LARGE SCALE GENOMIC DNA]</scope>
    <source>
        <strain evidence="3 4">K6</strain>
    </source>
</reference>
<evidence type="ECO:0000256" key="1">
    <source>
        <dbReference type="PROSITE-ProRule" id="PRU00169"/>
    </source>
</evidence>
<organism evidence="3 4">
    <name type="scientific">Litoreibacter roseus</name>
    <dbReference type="NCBI Taxonomy" id="2601869"/>
    <lineage>
        <taxon>Bacteria</taxon>
        <taxon>Pseudomonadati</taxon>
        <taxon>Pseudomonadota</taxon>
        <taxon>Alphaproteobacteria</taxon>
        <taxon>Rhodobacterales</taxon>
        <taxon>Roseobacteraceae</taxon>
        <taxon>Litoreibacter</taxon>
    </lineage>
</organism>
<dbReference type="InterPro" id="IPR011006">
    <property type="entry name" value="CheY-like_superfamily"/>
</dbReference>
<dbReference type="Proteomes" id="UP000436822">
    <property type="component" value="Unassembled WGS sequence"/>
</dbReference>
<keyword evidence="4" id="KW-1185">Reference proteome</keyword>
<dbReference type="Gene3D" id="3.40.50.2300">
    <property type="match status" value="1"/>
</dbReference>
<evidence type="ECO:0000313" key="4">
    <source>
        <dbReference type="Proteomes" id="UP000436822"/>
    </source>
</evidence>
<protein>
    <recommendedName>
        <fullName evidence="2">Response regulatory domain-containing protein</fullName>
    </recommendedName>
</protein>
<evidence type="ECO:0000259" key="2">
    <source>
        <dbReference type="PROSITE" id="PS50110"/>
    </source>
</evidence>
<dbReference type="EMBL" id="BLJE01000004">
    <property type="protein sequence ID" value="GFE66352.1"/>
    <property type="molecule type" value="Genomic_DNA"/>
</dbReference>
<accession>A0A6N6JMD2</accession>
<keyword evidence="1" id="KW-0597">Phosphoprotein</keyword>